<feature type="compositionally biased region" description="Acidic residues" evidence="1">
    <location>
        <begin position="40"/>
        <end position="54"/>
    </location>
</feature>
<accession>A0A0B7C1R2</accession>
<feature type="non-terminal residue" evidence="2">
    <location>
        <position position="107"/>
    </location>
</feature>
<feature type="compositionally biased region" description="Polar residues" evidence="1">
    <location>
        <begin position="92"/>
        <end position="107"/>
    </location>
</feature>
<evidence type="ECO:0000256" key="1">
    <source>
        <dbReference type="SAM" id="MobiDB-lite"/>
    </source>
</evidence>
<feature type="region of interest" description="Disordered" evidence="1">
    <location>
        <begin position="40"/>
        <end position="76"/>
    </location>
</feature>
<name>A0A0B7C1R2_9EUPU</name>
<feature type="compositionally biased region" description="Basic and acidic residues" evidence="1">
    <location>
        <begin position="55"/>
        <end position="69"/>
    </location>
</feature>
<proteinExistence type="predicted"/>
<gene>
    <name evidence="2" type="primary">ORF220489</name>
</gene>
<organism evidence="2">
    <name type="scientific">Arion vulgaris</name>
    <dbReference type="NCBI Taxonomy" id="1028688"/>
    <lineage>
        <taxon>Eukaryota</taxon>
        <taxon>Metazoa</taxon>
        <taxon>Spiralia</taxon>
        <taxon>Lophotrochozoa</taxon>
        <taxon>Mollusca</taxon>
        <taxon>Gastropoda</taxon>
        <taxon>Heterobranchia</taxon>
        <taxon>Euthyneura</taxon>
        <taxon>Panpulmonata</taxon>
        <taxon>Eupulmonata</taxon>
        <taxon>Stylommatophora</taxon>
        <taxon>Helicina</taxon>
        <taxon>Arionoidea</taxon>
        <taxon>Arionidae</taxon>
        <taxon>Arion</taxon>
    </lineage>
</organism>
<sequence>GLMAEPSDKIANLAMEINGDDMKKSGSRFQVARVNTKDEDMWENDFERDEADGENLERDTHQPVDHDNKSVNLSDIDANTTNASVFTYGRGSISNGPESPSARFSIS</sequence>
<feature type="non-terminal residue" evidence="2">
    <location>
        <position position="1"/>
    </location>
</feature>
<feature type="region of interest" description="Disordered" evidence="1">
    <location>
        <begin position="88"/>
        <end position="107"/>
    </location>
</feature>
<dbReference type="EMBL" id="HACG01052266">
    <property type="protein sequence ID" value="CEK99137.1"/>
    <property type="molecule type" value="Transcribed_RNA"/>
</dbReference>
<protein>
    <submittedName>
        <fullName evidence="2">Uncharacterized protein</fullName>
    </submittedName>
</protein>
<evidence type="ECO:0000313" key="2">
    <source>
        <dbReference type="EMBL" id="CEK99137.1"/>
    </source>
</evidence>
<dbReference type="AlphaFoldDB" id="A0A0B7C1R2"/>
<reference evidence="2" key="1">
    <citation type="submission" date="2014-12" db="EMBL/GenBank/DDBJ databases">
        <title>Insight into the proteome of Arion vulgaris.</title>
        <authorList>
            <person name="Aradska J."/>
            <person name="Bulat T."/>
            <person name="Smidak R."/>
            <person name="Sarate P."/>
            <person name="Gangsoo J."/>
            <person name="Sialana F."/>
            <person name="Bilban M."/>
            <person name="Lubec G."/>
        </authorList>
    </citation>
    <scope>NUCLEOTIDE SEQUENCE</scope>
    <source>
        <tissue evidence="2">Skin</tissue>
    </source>
</reference>